<comment type="caution">
    <text evidence="1">The sequence shown here is derived from an EMBL/GenBank/DDBJ whole genome shotgun (WGS) entry which is preliminary data.</text>
</comment>
<proteinExistence type="predicted"/>
<gene>
    <name evidence="1" type="ORF">C4D60_Mb04t33610</name>
</gene>
<accession>A0A4S8KGJ0</accession>
<keyword evidence="2" id="KW-1185">Reference proteome</keyword>
<name>A0A4S8KGJ0_MUSBA</name>
<sequence length="111" mass="12665">MTTWTQILSTLSHSFQKDFSLYLGAGAIHEYKNLILWIEFDPNINLRWKVHFQMGSPTSPRFHETGKSSRRQRQAVKHMDNLTEAASCFFRSSVVAAMAELVSATCNSPEE</sequence>
<evidence type="ECO:0000313" key="1">
    <source>
        <dbReference type="EMBL" id="THU74460.1"/>
    </source>
</evidence>
<evidence type="ECO:0000313" key="2">
    <source>
        <dbReference type="Proteomes" id="UP000317650"/>
    </source>
</evidence>
<organism evidence="1 2">
    <name type="scientific">Musa balbisiana</name>
    <name type="common">Banana</name>
    <dbReference type="NCBI Taxonomy" id="52838"/>
    <lineage>
        <taxon>Eukaryota</taxon>
        <taxon>Viridiplantae</taxon>
        <taxon>Streptophyta</taxon>
        <taxon>Embryophyta</taxon>
        <taxon>Tracheophyta</taxon>
        <taxon>Spermatophyta</taxon>
        <taxon>Magnoliopsida</taxon>
        <taxon>Liliopsida</taxon>
        <taxon>Zingiberales</taxon>
        <taxon>Musaceae</taxon>
        <taxon>Musa</taxon>
    </lineage>
</organism>
<dbReference type="EMBL" id="PYDT01000001">
    <property type="protein sequence ID" value="THU74460.1"/>
    <property type="molecule type" value="Genomic_DNA"/>
</dbReference>
<dbReference type="Proteomes" id="UP000317650">
    <property type="component" value="Chromosome 4"/>
</dbReference>
<reference evidence="1 2" key="1">
    <citation type="journal article" date="2019" name="Nat. Plants">
        <title>Genome sequencing of Musa balbisiana reveals subgenome evolution and function divergence in polyploid bananas.</title>
        <authorList>
            <person name="Yao X."/>
        </authorList>
    </citation>
    <scope>NUCLEOTIDE SEQUENCE [LARGE SCALE GENOMIC DNA]</scope>
    <source>
        <strain evidence="2">cv. DH-PKW</strain>
        <tissue evidence="1">Leaves</tissue>
    </source>
</reference>
<dbReference type="AlphaFoldDB" id="A0A4S8KGJ0"/>
<protein>
    <submittedName>
        <fullName evidence="1">Uncharacterized protein</fullName>
    </submittedName>
</protein>